<comment type="caution">
    <text evidence="2">The sequence shown here is derived from an EMBL/GenBank/DDBJ whole genome shotgun (WGS) entry which is preliminary data.</text>
</comment>
<accession>A0AAV7MHH9</accession>
<organism evidence="2 3">
    <name type="scientific">Pleurodeles waltl</name>
    <name type="common">Iberian ribbed newt</name>
    <dbReference type="NCBI Taxonomy" id="8319"/>
    <lineage>
        <taxon>Eukaryota</taxon>
        <taxon>Metazoa</taxon>
        <taxon>Chordata</taxon>
        <taxon>Craniata</taxon>
        <taxon>Vertebrata</taxon>
        <taxon>Euteleostomi</taxon>
        <taxon>Amphibia</taxon>
        <taxon>Batrachia</taxon>
        <taxon>Caudata</taxon>
        <taxon>Salamandroidea</taxon>
        <taxon>Salamandridae</taxon>
        <taxon>Pleurodelinae</taxon>
        <taxon>Pleurodeles</taxon>
    </lineage>
</organism>
<feature type="region of interest" description="Disordered" evidence="1">
    <location>
        <begin position="23"/>
        <end position="49"/>
    </location>
</feature>
<keyword evidence="3" id="KW-1185">Reference proteome</keyword>
<dbReference type="AlphaFoldDB" id="A0AAV7MHH9"/>
<reference evidence="2" key="1">
    <citation type="journal article" date="2022" name="bioRxiv">
        <title>Sequencing and chromosome-scale assembly of the giantPleurodeles waltlgenome.</title>
        <authorList>
            <person name="Brown T."/>
            <person name="Elewa A."/>
            <person name="Iarovenko S."/>
            <person name="Subramanian E."/>
            <person name="Araus A.J."/>
            <person name="Petzold A."/>
            <person name="Susuki M."/>
            <person name="Suzuki K.-i.T."/>
            <person name="Hayashi T."/>
            <person name="Toyoda A."/>
            <person name="Oliveira C."/>
            <person name="Osipova E."/>
            <person name="Leigh N.D."/>
            <person name="Simon A."/>
            <person name="Yun M.H."/>
        </authorList>
    </citation>
    <scope>NUCLEOTIDE SEQUENCE</scope>
    <source>
        <strain evidence="2">20211129_DDA</strain>
        <tissue evidence="2">Liver</tissue>
    </source>
</reference>
<name>A0AAV7MHH9_PLEWA</name>
<protein>
    <submittedName>
        <fullName evidence="2">Uncharacterized protein</fullName>
    </submittedName>
</protein>
<gene>
    <name evidence="2" type="ORF">NDU88_000362</name>
</gene>
<evidence type="ECO:0000256" key="1">
    <source>
        <dbReference type="SAM" id="MobiDB-lite"/>
    </source>
</evidence>
<proteinExistence type="predicted"/>
<sequence>MQEVTCWLELLRLLNRSKSGDEVGAAAITPPSLPHLPKAAPDQTGRFRRGPWEEQQAAKILRERAPHSASLSAATATAGLPTLQVGVSQCEMLKHK</sequence>
<dbReference type="Proteomes" id="UP001066276">
    <property type="component" value="Chromosome 9"/>
</dbReference>
<dbReference type="EMBL" id="JANPWB010000013">
    <property type="protein sequence ID" value="KAJ1102923.1"/>
    <property type="molecule type" value="Genomic_DNA"/>
</dbReference>
<evidence type="ECO:0000313" key="2">
    <source>
        <dbReference type="EMBL" id="KAJ1102923.1"/>
    </source>
</evidence>
<evidence type="ECO:0000313" key="3">
    <source>
        <dbReference type="Proteomes" id="UP001066276"/>
    </source>
</evidence>